<dbReference type="AlphaFoldDB" id="A0A078M4Z6"/>
<dbReference type="EMBL" id="LN483073">
    <property type="protein sequence ID" value="CEA00422.1"/>
    <property type="molecule type" value="Genomic_DNA"/>
</dbReference>
<sequence>MKFLKTASLVLAASVALGACSEGDVSNFSPEQVIENALEQTEKAPSYYGEATMDMGDVKLTLKEWTDGKNRRAEVSSDEGEAITVFKDGVMTTYDKTNNKVITMDTGDTMGNLPSPQETAENILHVIKDTHDVKMVGEEKVAGRATYHIQAIEKKETLFGNQDFWVDKETWVILKAESQMGDAVSKTVYTKFDTKPKLAADTFELAIPKDATVEVIDADANEVDLTEAEAKALYPELRTAKGVEVASISKMDGLKGEPEITFEYQQDGHDFVSVSLFKDTLTEEETKLEKGEEQVEVLGEQATYEKIGDFQLLNFAKDGLRYSIMPTGDGITKEQLIDFANKLEK</sequence>
<dbReference type="SUPFAM" id="SSF89392">
    <property type="entry name" value="Prokaryotic lipoproteins and lipoprotein localization factors"/>
    <property type="match status" value="1"/>
</dbReference>
<evidence type="ECO:0000259" key="2">
    <source>
        <dbReference type="Pfam" id="PF03888"/>
    </source>
</evidence>
<dbReference type="InterPro" id="IPR033434">
    <property type="entry name" value="MucB/RseB_N"/>
</dbReference>
<dbReference type="PATRIC" id="fig|1461583.4.peg.577"/>
<dbReference type="PROSITE" id="PS51257">
    <property type="entry name" value="PROKAR_LIPOPROTEIN"/>
    <property type="match status" value="1"/>
</dbReference>
<gene>
    <name evidence="3" type="ORF">BN1050_00605</name>
</gene>
<name>A0A078M4Z6_9BACL</name>
<dbReference type="HOGENOM" id="CLU_743358_0_0_9"/>
<dbReference type="Pfam" id="PF03888">
    <property type="entry name" value="MucB_RseB"/>
    <property type="match status" value="1"/>
</dbReference>
<feature type="chain" id="PRO_5001741685" description="MucB/RseB N-terminal domain-containing protein" evidence="1">
    <location>
        <begin position="19"/>
        <end position="345"/>
    </location>
</feature>
<keyword evidence="1" id="KW-0732">Signal</keyword>
<dbReference type="InterPro" id="IPR052944">
    <property type="entry name" value="Sporulation_related"/>
</dbReference>
<proteinExistence type="predicted"/>
<feature type="signal peptide" evidence="1">
    <location>
        <begin position="1"/>
        <end position="18"/>
    </location>
</feature>
<dbReference type="PANTHER" id="PTHR37507:SF2">
    <property type="entry name" value="SPORULATION PROTEIN YDCC"/>
    <property type="match status" value="1"/>
</dbReference>
<dbReference type="InterPro" id="IPR029046">
    <property type="entry name" value="LolA/LolB/LppX"/>
</dbReference>
<evidence type="ECO:0000313" key="3">
    <source>
        <dbReference type="EMBL" id="CEA00422.1"/>
    </source>
</evidence>
<reference evidence="3" key="1">
    <citation type="submission" date="2014-07" db="EMBL/GenBank/DDBJ databases">
        <authorList>
            <person name="Urmite Genomes Urmite Genomes"/>
        </authorList>
    </citation>
    <scope>NUCLEOTIDE SEQUENCE</scope>
    <source>
        <strain evidence="3">13S34_air</strain>
    </source>
</reference>
<protein>
    <recommendedName>
        <fullName evidence="2">MucB/RseB N-terminal domain-containing protein</fullName>
    </recommendedName>
</protein>
<feature type="domain" description="MucB/RseB N-terminal" evidence="2">
    <location>
        <begin position="66"/>
        <end position="203"/>
    </location>
</feature>
<dbReference type="PANTHER" id="PTHR37507">
    <property type="entry name" value="SPORULATION PROTEIN YDCC"/>
    <property type="match status" value="1"/>
</dbReference>
<accession>A0A078M4Z6</accession>
<dbReference type="Gene3D" id="2.50.20.10">
    <property type="entry name" value="Lipoprotein localisation LolA/LolB/LppX"/>
    <property type="match status" value="1"/>
</dbReference>
<organism evidence="3">
    <name type="scientific">Metalysinibacillus saudimassiliensis</name>
    <dbReference type="NCBI Taxonomy" id="1461583"/>
    <lineage>
        <taxon>Bacteria</taxon>
        <taxon>Bacillati</taxon>
        <taxon>Bacillota</taxon>
        <taxon>Bacilli</taxon>
        <taxon>Bacillales</taxon>
        <taxon>Caryophanaceae</taxon>
        <taxon>Metalysinibacillus</taxon>
    </lineage>
</organism>
<evidence type="ECO:0000256" key="1">
    <source>
        <dbReference type="SAM" id="SignalP"/>
    </source>
</evidence>